<dbReference type="PANTHER" id="PTHR43537:SF49">
    <property type="entry name" value="TRANSCRIPTIONAL REGULATORY PROTEIN"/>
    <property type="match status" value="1"/>
</dbReference>
<dbReference type="SMART" id="SM00895">
    <property type="entry name" value="FCD"/>
    <property type="match status" value="1"/>
</dbReference>
<evidence type="ECO:0000256" key="2">
    <source>
        <dbReference type="ARBA" id="ARBA00023125"/>
    </source>
</evidence>
<keyword evidence="3" id="KW-0804">Transcription</keyword>
<dbReference type="Proteomes" id="UP001549320">
    <property type="component" value="Unassembled WGS sequence"/>
</dbReference>
<dbReference type="Pfam" id="PF07729">
    <property type="entry name" value="FCD"/>
    <property type="match status" value="1"/>
</dbReference>
<reference evidence="5 6" key="1">
    <citation type="submission" date="2024-06" db="EMBL/GenBank/DDBJ databases">
        <title>Sorghum-associated microbial communities from plants grown in Nebraska, USA.</title>
        <authorList>
            <person name="Schachtman D."/>
        </authorList>
    </citation>
    <scope>NUCLEOTIDE SEQUENCE [LARGE SCALE GENOMIC DNA]</scope>
    <source>
        <strain evidence="5 6">2709</strain>
    </source>
</reference>
<dbReference type="InterPro" id="IPR036388">
    <property type="entry name" value="WH-like_DNA-bd_sf"/>
</dbReference>
<dbReference type="GO" id="GO:0003677">
    <property type="term" value="F:DNA binding"/>
    <property type="evidence" value="ECO:0007669"/>
    <property type="project" value="UniProtKB-KW"/>
</dbReference>
<evidence type="ECO:0000256" key="3">
    <source>
        <dbReference type="ARBA" id="ARBA00023163"/>
    </source>
</evidence>
<comment type="caution">
    <text evidence="5">The sequence shown here is derived from an EMBL/GenBank/DDBJ whole genome shotgun (WGS) entry which is preliminary data.</text>
</comment>
<dbReference type="InterPro" id="IPR000524">
    <property type="entry name" value="Tscrpt_reg_HTH_GntR"/>
</dbReference>
<dbReference type="SUPFAM" id="SSF48008">
    <property type="entry name" value="GntR ligand-binding domain-like"/>
    <property type="match status" value="1"/>
</dbReference>
<dbReference type="InterPro" id="IPR036390">
    <property type="entry name" value="WH_DNA-bd_sf"/>
</dbReference>
<dbReference type="SMART" id="SM00345">
    <property type="entry name" value="HTH_GNTR"/>
    <property type="match status" value="1"/>
</dbReference>
<dbReference type="EMBL" id="JBEPSH010000004">
    <property type="protein sequence ID" value="MET4577006.1"/>
    <property type="molecule type" value="Genomic_DNA"/>
</dbReference>
<dbReference type="Gene3D" id="1.20.120.530">
    <property type="entry name" value="GntR ligand-binding domain-like"/>
    <property type="match status" value="1"/>
</dbReference>
<keyword evidence="2 5" id="KW-0238">DNA-binding</keyword>
<proteinExistence type="predicted"/>
<dbReference type="Gene3D" id="1.10.10.10">
    <property type="entry name" value="Winged helix-like DNA-binding domain superfamily/Winged helix DNA-binding domain"/>
    <property type="match status" value="1"/>
</dbReference>
<accession>A0ABV2Q7K4</accession>
<evidence type="ECO:0000313" key="6">
    <source>
        <dbReference type="Proteomes" id="UP001549320"/>
    </source>
</evidence>
<keyword evidence="1" id="KW-0805">Transcription regulation</keyword>
<evidence type="ECO:0000256" key="1">
    <source>
        <dbReference type="ARBA" id="ARBA00023015"/>
    </source>
</evidence>
<organism evidence="5 6">
    <name type="scientific">Ottowia thiooxydans</name>
    <dbReference type="NCBI Taxonomy" id="219182"/>
    <lineage>
        <taxon>Bacteria</taxon>
        <taxon>Pseudomonadati</taxon>
        <taxon>Pseudomonadota</taxon>
        <taxon>Betaproteobacteria</taxon>
        <taxon>Burkholderiales</taxon>
        <taxon>Comamonadaceae</taxon>
        <taxon>Ottowia</taxon>
    </lineage>
</organism>
<dbReference type="PROSITE" id="PS50949">
    <property type="entry name" value="HTH_GNTR"/>
    <property type="match status" value="1"/>
</dbReference>
<evidence type="ECO:0000259" key="4">
    <source>
        <dbReference type="PROSITE" id="PS50949"/>
    </source>
</evidence>
<dbReference type="InterPro" id="IPR011711">
    <property type="entry name" value="GntR_C"/>
</dbReference>
<dbReference type="Pfam" id="PF00392">
    <property type="entry name" value="GntR"/>
    <property type="match status" value="1"/>
</dbReference>
<evidence type="ECO:0000313" key="5">
    <source>
        <dbReference type="EMBL" id="MET4577006.1"/>
    </source>
</evidence>
<dbReference type="SUPFAM" id="SSF46785">
    <property type="entry name" value="Winged helix' DNA-binding domain"/>
    <property type="match status" value="1"/>
</dbReference>
<keyword evidence="6" id="KW-1185">Reference proteome</keyword>
<protein>
    <submittedName>
        <fullName evidence="5">DNA-binding GntR family transcriptional regulator</fullName>
    </submittedName>
</protein>
<feature type="domain" description="HTH gntR-type" evidence="4">
    <location>
        <begin position="44"/>
        <end position="111"/>
    </location>
</feature>
<gene>
    <name evidence="5" type="ORF">ABIE13_002117</name>
</gene>
<dbReference type="PANTHER" id="PTHR43537">
    <property type="entry name" value="TRANSCRIPTIONAL REGULATOR, GNTR FAMILY"/>
    <property type="match status" value="1"/>
</dbReference>
<name>A0ABV2Q7K4_9BURK</name>
<sequence>MVEVSLMFDRAPGACPTVFHPMVSPATLSPPAHSQPFHAAVSPKNALASMITALEEDVVFGRLHPRERLVEDELMERFQVKRHVARDALAALDRMGLIERRKNVGAVVRSFTVQKVQELYDLRSLLETEAARSVILPVPPERLERLIDIQRQHDAAVTAADARTVFRVNLAFHQELFRLGSSETLREAIAEYARQTHPIRFASLVSSQYREQARHEHWQMIEALRAGDRAALVTLCAEHLLPSRNAYLIAQQQRI</sequence>
<dbReference type="InterPro" id="IPR008920">
    <property type="entry name" value="TF_FadR/GntR_C"/>
</dbReference>